<dbReference type="PANTHER" id="PTHR42738">
    <property type="entry name" value="HYDROXYMETHYLGLUTARYL-COA LYASE"/>
    <property type="match status" value="1"/>
</dbReference>
<name>A0A9E6Y3K5_9ACTN</name>
<dbReference type="NCBIfam" id="NF004283">
    <property type="entry name" value="PRK05692.1"/>
    <property type="match status" value="1"/>
</dbReference>
<dbReference type="GO" id="GO:0046872">
    <property type="term" value="F:metal ion binding"/>
    <property type="evidence" value="ECO:0007669"/>
    <property type="project" value="UniProtKB-KW"/>
</dbReference>
<protein>
    <submittedName>
        <fullName evidence="5">Hydroxymethylglutaryl-CoA lyase YngG</fullName>
        <ecNumber evidence="5">4.1.3.4</ecNumber>
    </submittedName>
</protein>
<dbReference type="AlphaFoldDB" id="A0A9E6Y3K5"/>
<evidence type="ECO:0000259" key="4">
    <source>
        <dbReference type="PROSITE" id="PS50991"/>
    </source>
</evidence>
<evidence type="ECO:0000256" key="1">
    <source>
        <dbReference type="ARBA" id="ARBA00009405"/>
    </source>
</evidence>
<dbReference type="RefSeq" id="WP_259313122.1">
    <property type="nucleotide sequence ID" value="NZ_CP087164.1"/>
</dbReference>
<dbReference type="EC" id="4.1.3.4" evidence="5"/>
<gene>
    <name evidence="5" type="primary">yngG_2</name>
    <name evidence="5" type="ORF">DSM104329_05547</name>
</gene>
<comment type="similarity">
    <text evidence="1">Belongs to the HMG-CoA lyase family.</text>
</comment>
<dbReference type="Proteomes" id="UP001162834">
    <property type="component" value="Chromosome"/>
</dbReference>
<dbReference type="InterPro" id="IPR013785">
    <property type="entry name" value="Aldolase_TIM"/>
</dbReference>
<evidence type="ECO:0000313" key="5">
    <source>
        <dbReference type="EMBL" id="UGS39115.1"/>
    </source>
</evidence>
<dbReference type="GO" id="GO:0004419">
    <property type="term" value="F:hydroxymethylglutaryl-CoA lyase activity"/>
    <property type="evidence" value="ECO:0007669"/>
    <property type="project" value="UniProtKB-EC"/>
</dbReference>
<organism evidence="5 6">
    <name type="scientific">Capillimicrobium parvum</name>
    <dbReference type="NCBI Taxonomy" id="2884022"/>
    <lineage>
        <taxon>Bacteria</taxon>
        <taxon>Bacillati</taxon>
        <taxon>Actinomycetota</taxon>
        <taxon>Thermoleophilia</taxon>
        <taxon>Solirubrobacterales</taxon>
        <taxon>Capillimicrobiaceae</taxon>
        <taxon>Capillimicrobium</taxon>
    </lineage>
</organism>
<dbReference type="Pfam" id="PF00682">
    <property type="entry name" value="HMGL-like"/>
    <property type="match status" value="1"/>
</dbReference>
<evidence type="ECO:0000313" key="6">
    <source>
        <dbReference type="Proteomes" id="UP001162834"/>
    </source>
</evidence>
<dbReference type="PROSITE" id="PS50991">
    <property type="entry name" value="PYR_CT"/>
    <property type="match status" value="1"/>
</dbReference>
<keyword evidence="3 5" id="KW-0456">Lyase</keyword>
<dbReference type="EMBL" id="CP087164">
    <property type="protein sequence ID" value="UGS39115.1"/>
    <property type="molecule type" value="Genomic_DNA"/>
</dbReference>
<dbReference type="GO" id="GO:0046951">
    <property type="term" value="P:ketone body biosynthetic process"/>
    <property type="evidence" value="ECO:0007669"/>
    <property type="project" value="TreeGrafter"/>
</dbReference>
<dbReference type="KEGG" id="sbae:DSM104329_05547"/>
<evidence type="ECO:0000256" key="3">
    <source>
        <dbReference type="ARBA" id="ARBA00023239"/>
    </source>
</evidence>
<feature type="domain" description="Pyruvate carboxyltransferase" evidence="4">
    <location>
        <begin position="9"/>
        <end position="279"/>
    </location>
</feature>
<dbReference type="SUPFAM" id="SSF51569">
    <property type="entry name" value="Aldolase"/>
    <property type="match status" value="1"/>
</dbReference>
<sequence length="325" mass="35026">MSLRYPESIEVVEVGPRDGLQSLPRVVPTADKLRMIELIADAGFRTIEVTALVRPDVVPQLADADKLLARLPRRDGLTYRALVANRRGAERAVGSGLDQVLGLVSCSEAYSLRNQGMSVQRSLEEIRAAHDICVTHDIGFTAGIALAFFCPYEGETPLHRPLAIADQLVANGIDRLYVAASMGMADPAHVHRLCSAILDRHPRLSLGLHLHDTNGMALANALAAMDAGVRWLEGSICGIGGGIAMPASMLEIGNVASEDLVSMLEAMGIHTGVDVSVLHHVGWEIAELLDIEPRGRFLRAGTKDDLLARDGALPVRRRGAKPVRR</sequence>
<dbReference type="GO" id="GO:0006552">
    <property type="term" value="P:L-leucine catabolic process"/>
    <property type="evidence" value="ECO:0007669"/>
    <property type="project" value="TreeGrafter"/>
</dbReference>
<dbReference type="Gene3D" id="3.20.20.70">
    <property type="entry name" value="Aldolase class I"/>
    <property type="match status" value="1"/>
</dbReference>
<dbReference type="InterPro" id="IPR000891">
    <property type="entry name" value="PYR_CT"/>
</dbReference>
<accession>A0A9E6Y3K5</accession>
<reference evidence="5" key="1">
    <citation type="journal article" date="2022" name="Int. J. Syst. Evol. Microbiol.">
        <title>Pseudomonas aegrilactucae sp. nov. and Pseudomonas morbosilactucae sp. nov., pathogens causing bacterial rot of lettuce in Japan.</title>
        <authorList>
            <person name="Sawada H."/>
            <person name="Fujikawa T."/>
            <person name="Satou M."/>
        </authorList>
    </citation>
    <scope>NUCLEOTIDE SEQUENCE</scope>
    <source>
        <strain evidence="5">0166_1</strain>
    </source>
</reference>
<evidence type="ECO:0000256" key="2">
    <source>
        <dbReference type="ARBA" id="ARBA00022723"/>
    </source>
</evidence>
<dbReference type="InterPro" id="IPR043594">
    <property type="entry name" value="HMGL"/>
</dbReference>
<dbReference type="PANTHER" id="PTHR42738:SF7">
    <property type="entry name" value="HYDROXYMETHYLGLUTARYL-COA LYASE"/>
    <property type="match status" value="1"/>
</dbReference>
<keyword evidence="6" id="KW-1185">Reference proteome</keyword>
<keyword evidence="2" id="KW-0479">Metal-binding</keyword>
<proteinExistence type="inferred from homology"/>